<dbReference type="SUPFAM" id="SSF46955">
    <property type="entry name" value="Putative DNA-binding domain"/>
    <property type="match status" value="1"/>
</dbReference>
<dbReference type="InterPro" id="IPR047057">
    <property type="entry name" value="MerR_fam"/>
</dbReference>
<dbReference type="CDD" id="cd01106">
    <property type="entry name" value="HTH_TipAL-Mta"/>
    <property type="match status" value="1"/>
</dbReference>
<gene>
    <name evidence="6" type="ORF">CWC39_07445</name>
</gene>
<dbReference type="PANTHER" id="PTHR30204:SF90">
    <property type="entry name" value="HTH-TYPE TRANSCRIPTIONAL ACTIVATOR MTA"/>
    <property type="match status" value="1"/>
</dbReference>
<protein>
    <submittedName>
        <fullName evidence="6">MerR family transcriptional regulator</fullName>
    </submittedName>
</protein>
<dbReference type="Gene3D" id="1.10.490.50">
    <property type="entry name" value="Antibiotic binding domain of TipA-like multidrug resistance regulators"/>
    <property type="match status" value="1"/>
</dbReference>
<evidence type="ECO:0000256" key="3">
    <source>
        <dbReference type="ARBA" id="ARBA00023159"/>
    </source>
</evidence>
<dbReference type="PROSITE" id="PS00552">
    <property type="entry name" value="HTH_MERR_1"/>
    <property type="match status" value="1"/>
</dbReference>
<dbReference type="PROSITE" id="PS50937">
    <property type="entry name" value="HTH_MERR_2"/>
    <property type="match status" value="1"/>
</dbReference>
<dbReference type="Pfam" id="PF00376">
    <property type="entry name" value="MerR"/>
    <property type="match status" value="1"/>
</dbReference>
<dbReference type="InterPro" id="IPR036244">
    <property type="entry name" value="TipA-like_antibiotic-bd"/>
</dbReference>
<name>A0A364VAG0_9CORY</name>
<organism evidence="6 7">
    <name type="scientific">Corynebacterium heidelbergense</name>
    <dbReference type="NCBI Taxonomy" id="2055947"/>
    <lineage>
        <taxon>Bacteria</taxon>
        <taxon>Bacillati</taxon>
        <taxon>Actinomycetota</taxon>
        <taxon>Actinomycetes</taxon>
        <taxon>Mycobacteriales</taxon>
        <taxon>Corynebacteriaceae</taxon>
        <taxon>Corynebacterium</taxon>
    </lineage>
</organism>
<reference evidence="6 7" key="1">
    <citation type="journal article" date="2018" name="Syst. Appl. Microbiol.">
        <title>Corynebacterium heidelbergense sp. nov., isolated from the preen glands of Egyptian geese (Alopochen aegyptiacus).</title>
        <authorList>
            <person name="Braun M.S."/>
            <person name="Wang E."/>
            <person name="Zimmermann S."/>
            <person name="Wink M."/>
        </authorList>
    </citation>
    <scope>NUCLEOTIDE SEQUENCE [LARGE SCALE GENOMIC DNA]</scope>
    <source>
        <strain evidence="6 7">DSM 104638</strain>
    </source>
</reference>
<evidence type="ECO:0000256" key="1">
    <source>
        <dbReference type="ARBA" id="ARBA00023015"/>
    </source>
</evidence>
<dbReference type="PANTHER" id="PTHR30204">
    <property type="entry name" value="REDOX-CYCLING DRUG-SENSING TRANSCRIPTIONAL ACTIVATOR SOXR"/>
    <property type="match status" value="1"/>
</dbReference>
<dbReference type="GO" id="GO:0003700">
    <property type="term" value="F:DNA-binding transcription factor activity"/>
    <property type="evidence" value="ECO:0007669"/>
    <property type="project" value="InterPro"/>
</dbReference>
<evidence type="ECO:0000256" key="4">
    <source>
        <dbReference type="ARBA" id="ARBA00023163"/>
    </source>
</evidence>
<dbReference type="OrthoDB" id="9809391at2"/>
<dbReference type="RefSeq" id="WP_112769866.1">
    <property type="nucleotide sequence ID" value="NZ_CP063191.1"/>
</dbReference>
<dbReference type="SMART" id="SM00422">
    <property type="entry name" value="HTH_MERR"/>
    <property type="match status" value="1"/>
</dbReference>
<dbReference type="Pfam" id="PF07739">
    <property type="entry name" value="TipAS"/>
    <property type="match status" value="1"/>
</dbReference>
<feature type="domain" description="HTH merR-type" evidence="5">
    <location>
        <begin position="8"/>
        <end position="77"/>
    </location>
</feature>
<accession>A0A364VAG0</accession>
<dbReference type="InterPro" id="IPR009061">
    <property type="entry name" value="DNA-bd_dom_put_sf"/>
</dbReference>
<dbReference type="EMBL" id="PHQP01000057">
    <property type="protein sequence ID" value="RAV33629.1"/>
    <property type="molecule type" value="Genomic_DNA"/>
</dbReference>
<keyword evidence="4" id="KW-0804">Transcription</keyword>
<evidence type="ECO:0000259" key="5">
    <source>
        <dbReference type="PROSITE" id="PS50937"/>
    </source>
</evidence>
<dbReference type="InterPro" id="IPR012925">
    <property type="entry name" value="TipAS_dom"/>
</dbReference>
<proteinExistence type="predicted"/>
<keyword evidence="2" id="KW-0238">DNA-binding</keyword>
<evidence type="ECO:0000313" key="6">
    <source>
        <dbReference type="EMBL" id="RAV33629.1"/>
    </source>
</evidence>
<evidence type="ECO:0000256" key="2">
    <source>
        <dbReference type="ARBA" id="ARBA00023125"/>
    </source>
</evidence>
<dbReference type="GO" id="GO:0003677">
    <property type="term" value="F:DNA binding"/>
    <property type="evidence" value="ECO:0007669"/>
    <property type="project" value="UniProtKB-KW"/>
</dbReference>
<dbReference type="SUPFAM" id="SSF89082">
    <property type="entry name" value="Antibiotic binding domain of TipA-like multidrug resistance regulators"/>
    <property type="match status" value="1"/>
</dbReference>
<dbReference type="AlphaFoldDB" id="A0A364VAG0"/>
<keyword evidence="1" id="KW-0805">Transcription regulation</keyword>
<comment type="caution">
    <text evidence="6">The sequence shown here is derived from an EMBL/GenBank/DDBJ whole genome shotgun (WGS) entry which is preliminary data.</text>
</comment>
<evidence type="ECO:0000313" key="7">
    <source>
        <dbReference type="Proteomes" id="UP000251047"/>
    </source>
</evidence>
<dbReference type="InterPro" id="IPR000551">
    <property type="entry name" value="MerR-type_HTH_dom"/>
</dbReference>
<sequence length="269" mass="30782">MDDSPAQDLTVGQAAAFLGVTVKTLHHWDHIGLLTPQWRSWADYRLYTSAELRRGQKILVYRSAGVPLQEIGSILDGAGDELSILQHQHELLTRKRVEVSDMLDSIDSLIQEAIAMSDHNIDPRRAKEIMGDKFHEEWHEEAQARWGHTPEWGQAMDRIAQLEQPEWDRYQEQFSRLGEELRQAHDAGVRPDSARAAELVAEHRSIVGWWYECTLPRQVLLCRVYTQDERFSDFLGRANDGTPLVSYLAELVNATARAKGLNPETCTWD</sequence>
<dbReference type="Gene3D" id="1.10.1660.10">
    <property type="match status" value="1"/>
</dbReference>
<dbReference type="Proteomes" id="UP000251047">
    <property type="component" value="Unassembled WGS sequence"/>
</dbReference>
<keyword evidence="3" id="KW-0010">Activator</keyword>